<organism evidence="1 2">
    <name type="scientific">Dufourea novaeangliae</name>
    <name type="common">Sweat bee</name>
    <dbReference type="NCBI Taxonomy" id="178035"/>
    <lineage>
        <taxon>Eukaryota</taxon>
        <taxon>Metazoa</taxon>
        <taxon>Ecdysozoa</taxon>
        <taxon>Arthropoda</taxon>
        <taxon>Hexapoda</taxon>
        <taxon>Insecta</taxon>
        <taxon>Pterygota</taxon>
        <taxon>Neoptera</taxon>
        <taxon>Endopterygota</taxon>
        <taxon>Hymenoptera</taxon>
        <taxon>Apocrita</taxon>
        <taxon>Aculeata</taxon>
        <taxon>Apoidea</taxon>
        <taxon>Anthophila</taxon>
        <taxon>Halictidae</taxon>
        <taxon>Rophitinae</taxon>
        <taxon>Dufourea</taxon>
    </lineage>
</organism>
<dbReference type="AlphaFoldDB" id="A0A154PTY9"/>
<accession>A0A154PTY9</accession>
<evidence type="ECO:0000313" key="1">
    <source>
        <dbReference type="EMBL" id="KZC14828.1"/>
    </source>
</evidence>
<sequence length="51" mass="5889">MLASWISNAAFSMTPREPQRERVIPCYESLRIKIPTVSNEYLCESVPVDYP</sequence>
<evidence type="ECO:0000313" key="2">
    <source>
        <dbReference type="Proteomes" id="UP000076502"/>
    </source>
</evidence>
<keyword evidence="2" id="KW-1185">Reference proteome</keyword>
<proteinExistence type="predicted"/>
<name>A0A154PTY9_DUFNO</name>
<reference evidence="1 2" key="1">
    <citation type="submission" date="2015-07" db="EMBL/GenBank/DDBJ databases">
        <title>The genome of Dufourea novaeangliae.</title>
        <authorList>
            <person name="Pan H."/>
            <person name="Kapheim K."/>
        </authorList>
    </citation>
    <scope>NUCLEOTIDE SEQUENCE [LARGE SCALE GENOMIC DNA]</scope>
    <source>
        <strain evidence="1">0120121106</strain>
        <tissue evidence="1">Whole body</tissue>
    </source>
</reference>
<dbReference type="EMBL" id="KQ435127">
    <property type="protein sequence ID" value="KZC14828.1"/>
    <property type="molecule type" value="Genomic_DNA"/>
</dbReference>
<protein>
    <submittedName>
        <fullName evidence="1">Uncharacterized protein</fullName>
    </submittedName>
</protein>
<dbReference type="Proteomes" id="UP000076502">
    <property type="component" value="Unassembled WGS sequence"/>
</dbReference>
<gene>
    <name evidence="1" type="ORF">WN55_07405</name>
</gene>